<comment type="caution">
    <text evidence="3">The sequence shown here is derived from an EMBL/GenBank/DDBJ whole genome shotgun (WGS) entry which is preliminary data.</text>
</comment>
<evidence type="ECO:0000259" key="1">
    <source>
        <dbReference type="Pfam" id="PF13456"/>
    </source>
</evidence>
<protein>
    <recommendedName>
        <fullName evidence="5">Reverse transcriptase zinc-binding domain-containing protein</fullName>
    </recommendedName>
</protein>
<reference evidence="3 4" key="1">
    <citation type="journal article" date="2024" name="Plant J.">
        <title>Genome sequences and population genomics reveal climatic adaptation and genomic divergence between two closely related sweetgum species.</title>
        <authorList>
            <person name="Xu W.Q."/>
            <person name="Ren C.Q."/>
            <person name="Zhang X.Y."/>
            <person name="Comes H.P."/>
            <person name="Liu X.H."/>
            <person name="Li Y.G."/>
            <person name="Kettle C.J."/>
            <person name="Jalonen R."/>
            <person name="Gaisberger H."/>
            <person name="Ma Y.Z."/>
            <person name="Qiu Y.X."/>
        </authorList>
    </citation>
    <scope>NUCLEOTIDE SEQUENCE [LARGE SCALE GENOMIC DNA]</scope>
    <source>
        <strain evidence="3">Hangzhou</strain>
    </source>
</reference>
<dbReference type="CDD" id="cd06222">
    <property type="entry name" value="RNase_H_like"/>
    <property type="match status" value="1"/>
</dbReference>
<gene>
    <name evidence="3" type="ORF">L1049_025469</name>
</gene>
<dbReference type="PANTHER" id="PTHR31900">
    <property type="entry name" value="F-BOX/RNI SUPERFAMILY PROTEIN-RELATED"/>
    <property type="match status" value="1"/>
</dbReference>
<dbReference type="InterPro" id="IPR026960">
    <property type="entry name" value="RVT-Znf"/>
</dbReference>
<evidence type="ECO:0000313" key="4">
    <source>
        <dbReference type="Proteomes" id="UP001415857"/>
    </source>
</evidence>
<dbReference type="EMBL" id="JBBPBK010000014">
    <property type="protein sequence ID" value="KAK9269896.1"/>
    <property type="molecule type" value="Genomic_DNA"/>
</dbReference>
<proteinExistence type="predicted"/>
<keyword evidence="4" id="KW-1185">Reference proteome</keyword>
<dbReference type="InterPro" id="IPR044730">
    <property type="entry name" value="RNase_H-like_dom_plant"/>
</dbReference>
<dbReference type="AlphaFoldDB" id="A0AAP0R8G5"/>
<dbReference type="Gene3D" id="3.30.420.10">
    <property type="entry name" value="Ribonuclease H-like superfamily/Ribonuclease H"/>
    <property type="match status" value="1"/>
</dbReference>
<dbReference type="PANTHER" id="PTHR31900:SF34">
    <property type="entry name" value="EMB|CAB62440.1-RELATED"/>
    <property type="match status" value="1"/>
</dbReference>
<feature type="domain" description="RNase H type-1" evidence="1">
    <location>
        <begin position="349"/>
        <end position="447"/>
    </location>
</feature>
<dbReference type="Proteomes" id="UP001415857">
    <property type="component" value="Unassembled WGS sequence"/>
</dbReference>
<accession>A0AAP0R8G5</accession>
<feature type="domain" description="Reverse transcriptase zinc-binding" evidence="2">
    <location>
        <begin position="218"/>
        <end position="288"/>
    </location>
</feature>
<dbReference type="GO" id="GO:0004523">
    <property type="term" value="F:RNA-DNA hybrid ribonuclease activity"/>
    <property type="evidence" value="ECO:0007669"/>
    <property type="project" value="InterPro"/>
</dbReference>
<dbReference type="Pfam" id="PF13456">
    <property type="entry name" value="RVT_3"/>
    <property type="match status" value="1"/>
</dbReference>
<dbReference type="Pfam" id="PF13966">
    <property type="entry name" value="zf-RVT"/>
    <property type="match status" value="1"/>
</dbReference>
<evidence type="ECO:0008006" key="5">
    <source>
        <dbReference type="Google" id="ProtNLM"/>
    </source>
</evidence>
<evidence type="ECO:0000259" key="2">
    <source>
        <dbReference type="Pfam" id="PF13966"/>
    </source>
</evidence>
<evidence type="ECO:0000313" key="3">
    <source>
        <dbReference type="EMBL" id="KAK9269896.1"/>
    </source>
</evidence>
<sequence length="447" mass="50159">MDLKKLMSDESKDRISALADELLVSILSLLPTKDALRILDISVSDPVDDLTQKLFCCCPLLKSLIIQVFPEKEAEKIFNILVPTLRRLRISLMLDCFQIYEYKIVVDAPILEYLTIYDEVLADYLMRNLSSLVKAWIYIATGCVDDRTTNHANRVYSLLNGFSTVQFLSFSWSFIGFHDGDFEDQSNLIPEQQDIKDEEYTYYRSTAYRTWASSTSGSGDPLGELLWKQTIPNKVKHFIWKLGKDILPTHCNLIRKKVFTDMVCPRCGKKGETTLHCFRDCRVVKEVWAFCSMEAVVEVSPAANILSWVLDVAHKMGSEGIRKGTGEIVDIASRLLTDYTNALQDVTSVGIGVIVRDSAGRVIATAVKNIDGEFPSNVVEALGVHFAVQFVRDLGLQSVMVEGDNLEIINAINSQEINLSALGLILEDVQASMIGHFGTITVRHTQR</sequence>
<dbReference type="InterPro" id="IPR050232">
    <property type="entry name" value="FBL13/AtMIF1-like"/>
</dbReference>
<dbReference type="InterPro" id="IPR036397">
    <property type="entry name" value="RNaseH_sf"/>
</dbReference>
<dbReference type="InterPro" id="IPR002156">
    <property type="entry name" value="RNaseH_domain"/>
</dbReference>
<organism evidence="3 4">
    <name type="scientific">Liquidambar formosana</name>
    <name type="common">Formosan gum</name>
    <dbReference type="NCBI Taxonomy" id="63359"/>
    <lineage>
        <taxon>Eukaryota</taxon>
        <taxon>Viridiplantae</taxon>
        <taxon>Streptophyta</taxon>
        <taxon>Embryophyta</taxon>
        <taxon>Tracheophyta</taxon>
        <taxon>Spermatophyta</taxon>
        <taxon>Magnoliopsida</taxon>
        <taxon>eudicotyledons</taxon>
        <taxon>Gunneridae</taxon>
        <taxon>Pentapetalae</taxon>
        <taxon>Saxifragales</taxon>
        <taxon>Altingiaceae</taxon>
        <taxon>Liquidambar</taxon>
    </lineage>
</organism>
<dbReference type="GO" id="GO:0003676">
    <property type="term" value="F:nucleic acid binding"/>
    <property type="evidence" value="ECO:0007669"/>
    <property type="project" value="InterPro"/>
</dbReference>
<name>A0AAP0R8G5_LIQFO</name>